<feature type="domain" description="Mos1 transposase HTH" evidence="1">
    <location>
        <begin position="38"/>
        <end position="73"/>
    </location>
</feature>
<proteinExistence type="predicted"/>
<dbReference type="Pfam" id="PF17906">
    <property type="entry name" value="HTH_48"/>
    <property type="match status" value="1"/>
</dbReference>
<dbReference type="GO" id="GO:0042800">
    <property type="term" value="F:histone H3K4 methyltransferase activity"/>
    <property type="evidence" value="ECO:0007669"/>
    <property type="project" value="TreeGrafter"/>
</dbReference>
<evidence type="ECO:0000313" key="2">
    <source>
        <dbReference type="EMBL" id="GFU07710.1"/>
    </source>
</evidence>
<dbReference type="PANTHER" id="PTHR46060">
    <property type="entry name" value="MARINER MOS1 TRANSPOSASE-LIKE PROTEIN"/>
    <property type="match status" value="1"/>
</dbReference>
<protein>
    <submittedName>
        <fullName evidence="2">Histone-lysine N-methyltransferase SETMAR</fullName>
    </submittedName>
</protein>
<reference evidence="2" key="1">
    <citation type="submission" date="2020-08" db="EMBL/GenBank/DDBJ databases">
        <title>Multicomponent nature underlies the extraordinary mechanical properties of spider dragline silk.</title>
        <authorList>
            <person name="Kono N."/>
            <person name="Nakamura H."/>
            <person name="Mori M."/>
            <person name="Yoshida Y."/>
            <person name="Ohtoshi R."/>
            <person name="Malay A.D."/>
            <person name="Moran D.A.P."/>
            <person name="Tomita M."/>
            <person name="Numata K."/>
            <person name="Arakawa K."/>
        </authorList>
    </citation>
    <scope>NUCLEOTIDE SEQUENCE</scope>
</reference>
<accession>A0A8X6UGH0</accession>
<dbReference type="GO" id="GO:0044547">
    <property type="term" value="F:DNA topoisomerase binding"/>
    <property type="evidence" value="ECO:0007669"/>
    <property type="project" value="TreeGrafter"/>
</dbReference>
<dbReference type="Gene3D" id="1.10.10.1450">
    <property type="match status" value="1"/>
</dbReference>
<dbReference type="GO" id="GO:0000729">
    <property type="term" value="P:DNA double-strand break processing"/>
    <property type="evidence" value="ECO:0007669"/>
    <property type="project" value="TreeGrafter"/>
</dbReference>
<dbReference type="AlphaFoldDB" id="A0A8X6UGH0"/>
<dbReference type="PANTHER" id="PTHR46060:SF2">
    <property type="entry name" value="HISTONE-LYSINE N-METHYLTRANSFERASE SETMAR"/>
    <property type="match status" value="1"/>
</dbReference>
<dbReference type="GO" id="GO:0015074">
    <property type="term" value="P:DNA integration"/>
    <property type="evidence" value="ECO:0007669"/>
    <property type="project" value="TreeGrafter"/>
</dbReference>
<keyword evidence="3" id="KW-1185">Reference proteome</keyword>
<sequence>MNQSALGASVNSTSSRYTIHLFQRLEIKLLITIAISMGLSEAASSRQICQAFGDSDVNEHTTRHWLKKFRSEDLSLCDEPRCGRPQILDDEVMPAAIEEEDSSLTYGEPAKLFNVSDKRVRIHLHW</sequence>
<dbReference type="GO" id="GO:0044774">
    <property type="term" value="P:mitotic DNA integrity checkpoint signaling"/>
    <property type="evidence" value="ECO:0007669"/>
    <property type="project" value="TreeGrafter"/>
</dbReference>
<comment type="caution">
    <text evidence="2">The sequence shown here is derived from an EMBL/GenBank/DDBJ whole genome shotgun (WGS) entry which is preliminary data.</text>
</comment>
<dbReference type="InterPro" id="IPR041426">
    <property type="entry name" value="Mos1_HTH"/>
</dbReference>
<organism evidence="2 3">
    <name type="scientific">Nephila pilipes</name>
    <name type="common">Giant wood spider</name>
    <name type="synonym">Nephila maculata</name>
    <dbReference type="NCBI Taxonomy" id="299642"/>
    <lineage>
        <taxon>Eukaryota</taxon>
        <taxon>Metazoa</taxon>
        <taxon>Ecdysozoa</taxon>
        <taxon>Arthropoda</taxon>
        <taxon>Chelicerata</taxon>
        <taxon>Arachnida</taxon>
        <taxon>Araneae</taxon>
        <taxon>Araneomorphae</taxon>
        <taxon>Entelegynae</taxon>
        <taxon>Araneoidea</taxon>
        <taxon>Nephilidae</taxon>
        <taxon>Nephila</taxon>
    </lineage>
</organism>
<dbReference type="GO" id="GO:0003690">
    <property type="term" value="F:double-stranded DNA binding"/>
    <property type="evidence" value="ECO:0007669"/>
    <property type="project" value="TreeGrafter"/>
</dbReference>
<evidence type="ECO:0000259" key="1">
    <source>
        <dbReference type="Pfam" id="PF17906"/>
    </source>
</evidence>
<dbReference type="GO" id="GO:0046975">
    <property type="term" value="F:histone H3K36 methyltransferase activity"/>
    <property type="evidence" value="ECO:0007669"/>
    <property type="project" value="TreeGrafter"/>
</dbReference>
<dbReference type="GO" id="GO:0005634">
    <property type="term" value="C:nucleus"/>
    <property type="evidence" value="ECO:0007669"/>
    <property type="project" value="TreeGrafter"/>
</dbReference>
<name>A0A8X6UGH0_NEPPI</name>
<dbReference type="InterPro" id="IPR052709">
    <property type="entry name" value="Transposase-MT_Hybrid"/>
</dbReference>
<dbReference type="EMBL" id="BMAW01124402">
    <property type="protein sequence ID" value="GFU07710.1"/>
    <property type="molecule type" value="Genomic_DNA"/>
</dbReference>
<dbReference type="GO" id="GO:0000793">
    <property type="term" value="C:condensed chromosome"/>
    <property type="evidence" value="ECO:0007669"/>
    <property type="project" value="TreeGrafter"/>
</dbReference>
<dbReference type="GO" id="GO:0003697">
    <property type="term" value="F:single-stranded DNA binding"/>
    <property type="evidence" value="ECO:0007669"/>
    <property type="project" value="TreeGrafter"/>
</dbReference>
<dbReference type="GO" id="GO:0031297">
    <property type="term" value="P:replication fork processing"/>
    <property type="evidence" value="ECO:0007669"/>
    <property type="project" value="TreeGrafter"/>
</dbReference>
<evidence type="ECO:0000313" key="3">
    <source>
        <dbReference type="Proteomes" id="UP000887013"/>
    </source>
</evidence>
<gene>
    <name evidence="2" type="primary">NCL1_32508</name>
    <name evidence="2" type="ORF">NPIL_350781</name>
</gene>
<dbReference type="Proteomes" id="UP000887013">
    <property type="component" value="Unassembled WGS sequence"/>
</dbReference>
<dbReference type="GO" id="GO:0000014">
    <property type="term" value="F:single-stranded DNA endodeoxyribonuclease activity"/>
    <property type="evidence" value="ECO:0007669"/>
    <property type="project" value="TreeGrafter"/>
</dbReference>
<dbReference type="GO" id="GO:0035861">
    <property type="term" value="C:site of double-strand break"/>
    <property type="evidence" value="ECO:0007669"/>
    <property type="project" value="TreeGrafter"/>
</dbReference>
<dbReference type="GO" id="GO:0006303">
    <property type="term" value="P:double-strand break repair via nonhomologous end joining"/>
    <property type="evidence" value="ECO:0007669"/>
    <property type="project" value="TreeGrafter"/>
</dbReference>
<dbReference type="OrthoDB" id="6431778at2759"/>